<dbReference type="AlphaFoldDB" id="A0A2H1FMD9"/>
<feature type="region of interest" description="Disordered" evidence="1">
    <location>
        <begin position="140"/>
        <end position="357"/>
    </location>
</feature>
<feature type="compositionally biased region" description="Polar residues" evidence="1">
    <location>
        <begin position="723"/>
        <end position="740"/>
    </location>
</feature>
<feature type="region of interest" description="Disordered" evidence="1">
    <location>
        <begin position="527"/>
        <end position="558"/>
    </location>
</feature>
<evidence type="ECO:0000313" key="2">
    <source>
        <dbReference type="EMBL" id="SMR42472.1"/>
    </source>
</evidence>
<sequence length="922" mass="97331">MEPCNRASNRELSHLAPRVSTCDISRPSTPDLRISVTAEQCDLGHSFAPRNGPTASSTRTFNARDAFTRSQRAVRQGSGDSTSALNGIAIGGISLTTSASVPVGLGLDGNLASSNPTIVRGRAKSKPNLRIAVSNARPADGSLAISFPSPGRSRATSARRSSSRPLSPPISPVTAHPTREAPTPPKAIRPGGSAPIGTNGTSGRPTDTPVVAHAKPATSSAARGRADLLSDANDSQPRGARKLPVILTAGLPPPASRTSLRASSLPARKQEAMSRENGRATKPEFAESDSLHLPEVSVGTNPPSLDSKFSARRSVTPDPFLATASKTTPGADRPSTAQVTTNGRLAASPAPGMPGRPLVNMPESSVWRLDNSALAAARANVAALSAAPSIRSFNLSDVTSTNGTAPHNYSGRRDDLGPLRILEHLNQESEALSTRQANLRAERQRISANIITTLQSPQRTPDFLDHVLNDQLALVAINSSMDICWAKMKSLECRREDAVAALISQTNNPEQPGDGINATMTSVALDSRKRSYPPSVDSNHHVASSTGRSTPEMPTGYQSSLALSTKKYLHSSDADNSESHPSARFRRLYPYDRQASQSNPAETTLSLVDEISTPEEDDSVSACLSPDTDLEDMFNTPDKDVPKTVHTVSQEEREASKTSVNGGGGLLGSRLFDLRGAKSRESVVHKKSGISDSPKRAQSPVPHTTESTVKLSKSAADLRPATSPMNPRQPPTQSSALSTHPPSPKIPGYESSIASGAASVIQRPDLQLQLPSFDTLKPSTTKASEPVPIPPPTLGAKPALPAQSTLPTSTTIPTAPAINGLPPIPSARLSFAADLLDVHSLDLQLDSFPSAPTRSAPVAPAAVQRPPRTSSVVPLPRNPPPPPSEDAEETRTRPRGSDESLRRETELHAKAVRKLMAQEGWA</sequence>
<feature type="compositionally biased region" description="Low complexity" evidence="1">
    <location>
        <begin position="804"/>
        <end position="814"/>
    </location>
</feature>
<gene>
    <name evidence="2" type="ORF">ZT1E4_G1250</name>
</gene>
<accession>A0A2H1FMD9</accession>
<feature type="compositionally biased region" description="Low complexity" evidence="1">
    <location>
        <begin position="856"/>
        <end position="868"/>
    </location>
</feature>
<feature type="compositionally biased region" description="Basic and acidic residues" evidence="1">
    <location>
        <begin position="672"/>
        <end position="684"/>
    </location>
</feature>
<evidence type="ECO:0000256" key="1">
    <source>
        <dbReference type="SAM" id="MobiDB-lite"/>
    </source>
</evidence>
<dbReference type="Proteomes" id="UP000245764">
    <property type="component" value="Chromosome 1"/>
</dbReference>
<feature type="region of interest" description="Disordered" evidence="1">
    <location>
        <begin position="776"/>
        <end position="814"/>
    </location>
</feature>
<organism evidence="2 3">
    <name type="scientific">Zymoseptoria tritici ST99CH_1E4</name>
    <dbReference type="NCBI Taxonomy" id="1276532"/>
    <lineage>
        <taxon>Eukaryota</taxon>
        <taxon>Fungi</taxon>
        <taxon>Dikarya</taxon>
        <taxon>Ascomycota</taxon>
        <taxon>Pezizomycotina</taxon>
        <taxon>Dothideomycetes</taxon>
        <taxon>Dothideomycetidae</taxon>
        <taxon>Mycosphaerellales</taxon>
        <taxon>Mycosphaerellaceae</taxon>
        <taxon>Zymoseptoria</taxon>
    </lineage>
</organism>
<feature type="region of interest" description="Disordered" evidence="1">
    <location>
        <begin position="851"/>
        <end position="907"/>
    </location>
</feature>
<feature type="compositionally biased region" description="Basic and acidic residues" evidence="1">
    <location>
        <begin position="889"/>
        <end position="907"/>
    </location>
</feature>
<feature type="compositionally biased region" description="Low complexity" evidence="1">
    <location>
        <begin position="148"/>
        <end position="165"/>
    </location>
</feature>
<feature type="region of interest" description="Disordered" evidence="1">
    <location>
        <begin position="611"/>
        <end position="751"/>
    </location>
</feature>
<protein>
    <submittedName>
        <fullName evidence="2">Uncharacterized protein</fullName>
    </submittedName>
</protein>
<evidence type="ECO:0000313" key="3">
    <source>
        <dbReference type="Proteomes" id="UP000245764"/>
    </source>
</evidence>
<proteinExistence type="predicted"/>
<feature type="compositionally biased region" description="Polar residues" evidence="1">
    <location>
        <begin position="701"/>
        <end position="711"/>
    </location>
</feature>
<reference evidence="3" key="1">
    <citation type="submission" date="2017-05" db="EMBL/GenBank/DDBJ databases">
        <authorList>
            <person name="Song R."/>
            <person name="Chenine A.L."/>
            <person name="Ruprecht R.M."/>
        </authorList>
    </citation>
    <scope>NUCLEOTIDE SEQUENCE [LARGE SCALE GENOMIC DNA]</scope>
</reference>
<name>A0A2H1FMD9_ZYMTR</name>
<feature type="compositionally biased region" description="Basic and acidic residues" evidence="1">
    <location>
        <begin position="268"/>
        <end position="292"/>
    </location>
</feature>
<feature type="compositionally biased region" description="Basic and acidic residues" evidence="1">
    <location>
        <begin position="637"/>
        <end position="656"/>
    </location>
</feature>
<feature type="compositionally biased region" description="Polar residues" evidence="1">
    <location>
        <begin position="196"/>
        <end position="205"/>
    </location>
</feature>
<dbReference type="EMBL" id="LT854253">
    <property type="protein sequence ID" value="SMR42472.1"/>
    <property type="molecule type" value="Genomic_DNA"/>
</dbReference>